<dbReference type="GO" id="GO:0005975">
    <property type="term" value="P:carbohydrate metabolic process"/>
    <property type="evidence" value="ECO:0007669"/>
    <property type="project" value="InterPro"/>
</dbReference>
<evidence type="ECO:0000313" key="8">
    <source>
        <dbReference type="Proteomes" id="UP001431209"/>
    </source>
</evidence>
<accession>A0AAW2ZHY8</accession>
<reference evidence="7 8" key="1">
    <citation type="submission" date="2024-03" db="EMBL/GenBank/DDBJ databases">
        <title>The Acrasis kona genome and developmental transcriptomes reveal deep origins of eukaryotic multicellular pathways.</title>
        <authorList>
            <person name="Sheikh S."/>
            <person name="Fu C.-J."/>
            <person name="Brown M.W."/>
            <person name="Baldauf S.L."/>
        </authorList>
    </citation>
    <scope>NUCLEOTIDE SEQUENCE [LARGE SCALE GENOMIC DNA]</scope>
    <source>
        <strain evidence="7 8">ATCC MYA-3509</strain>
    </source>
</reference>
<keyword evidence="3" id="KW-0326">Glycosidase</keyword>
<dbReference type="Pfam" id="PF00232">
    <property type="entry name" value="Glyco_hydro_1"/>
    <property type="match status" value="1"/>
</dbReference>
<dbReference type="PANTHER" id="PTHR10353:SF209">
    <property type="entry name" value="GALACTOLIPID GALACTOSYLTRANSFERASE SFR2, CHLOROPLASTIC"/>
    <property type="match status" value="1"/>
</dbReference>
<dbReference type="AlphaFoldDB" id="A0AAW2ZHY8"/>
<comment type="similarity">
    <text evidence="1 5">Belongs to the glycosyl hydrolase 1 family.</text>
</comment>
<proteinExistence type="inferred from homology"/>
<evidence type="ECO:0000256" key="1">
    <source>
        <dbReference type="ARBA" id="ARBA00010838"/>
    </source>
</evidence>
<keyword evidence="2" id="KW-0378">Hydrolase</keyword>
<dbReference type="EMBL" id="JAOPGA020001453">
    <property type="protein sequence ID" value="KAL0488603.1"/>
    <property type="molecule type" value="Genomic_DNA"/>
</dbReference>
<gene>
    <name evidence="7" type="ORF">AKO1_015696</name>
</gene>
<name>A0AAW2ZHY8_9EUKA</name>
<dbReference type="GO" id="GO:0008422">
    <property type="term" value="F:beta-glucosidase activity"/>
    <property type="evidence" value="ECO:0007669"/>
    <property type="project" value="TreeGrafter"/>
</dbReference>
<dbReference type="Proteomes" id="UP001431209">
    <property type="component" value="Unassembled WGS sequence"/>
</dbReference>
<evidence type="ECO:0000256" key="2">
    <source>
        <dbReference type="ARBA" id="ARBA00022801"/>
    </source>
</evidence>
<feature type="transmembrane region" description="Helical" evidence="6">
    <location>
        <begin position="40"/>
        <end position="64"/>
    </location>
</feature>
<dbReference type="InterPro" id="IPR017853">
    <property type="entry name" value="GH"/>
</dbReference>
<comment type="caution">
    <text evidence="7">The sequence shown here is derived from an EMBL/GenBank/DDBJ whole genome shotgun (WGS) entry which is preliminary data.</text>
</comment>
<keyword evidence="6" id="KW-1133">Transmembrane helix</keyword>
<organism evidence="7 8">
    <name type="scientific">Acrasis kona</name>
    <dbReference type="NCBI Taxonomy" id="1008807"/>
    <lineage>
        <taxon>Eukaryota</taxon>
        <taxon>Discoba</taxon>
        <taxon>Heterolobosea</taxon>
        <taxon>Tetramitia</taxon>
        <taxon>Eutetramitia</taxon>
        <taxon>Acrasidae</taxon>
        <taxon>Acrasis</taxon>
    </lineage>
</organism>
<keyword evidence="6" id="KW-0472">Membrane</keyword>
<dbReference type="PANTHER" id="PTHR10353">
    <property type="entry name" value="GLYCOSYL HYDROLASE"/>
    <property type="match status" value="1"/>
</dbReference>
<dbReference type="PROSITE" id="PS00572">
    <property type="entry name" value="GLYCOSYL_HYDROL_F1_1"/>
    <property type="match status" value="1"/>
</dbReference>
<evidence type="ECO:0000256" key="3">
    <source>
        <dbReference type="ARBA" id="ARBA00023295"/>
    </source>
</evidence>
<dbReference type="PRINTS" id="PR00131">
    <property type="entry name" value="GLHYDRLASE1"/>
</dbReference>
<evidence type="ECO:0000256" key="5">
    <source>
        <dbReference type="RuleBase" id="RU003690"/>
    </source>
</evidence>
<dbReference type="Gene3D" id="3.20.20.80">
    <property type="entry name" value="Glycosidases"/>
    <property type="match status" value="1"/>
</dbReference>
<dbReference type="SUPFAM" id="SSF51445">
    <property type="entry name" value="(Trans)glycosidases"/>
    <property type="match status" value="1"/>
</dbReference>
<keyword evidence="8" id="KW-1185">Reference proteome</keyword>
<evidence type="ECO:0000313" key="7">
    <source>
        <dbReference type="EMBL" id="KAL0488603.1"/>
    </source>
</evidence>
<evidence type="ECO:0000256" key="6">
    <source>
        <dbReference type="SAM" id="Phobius"/>
    </source>
</evidence>
<feature type="active site" description="Nucleophile" evidence="4">
    <location>
        <position position="433"/>
    </location>
</feature>
<keyword evidence="6" id="KW-0812">Transmembrane</keyword>
<sequence length="522" mass="60426">MTVAQDERKVNDDSERLVEELEDENDIAFVHKKRRRMLPIYACSIVSLSALLILIAVGIAYGVLSWAIPVNQEQLIWDWDNINVKDRYFPEDFLWGTATSAHQVEGYNDNNQWHAFEQGLLWKPESGLPIGDGTVSGKACDHWNLYKKDIQLMKKDLGTNTYRFSIEWSKIEYRKGQYNMSVVQHYHDVIDELLANNISPMVTIHHFTDPLWFVDLGAWEKSENVEHFVSFAKFAFNEYSSKVKLWCTINEPNVYSLAGYTGGGFPPRKNDIPLAMEVMKNFGDGHVAAYRALKQLPNGAESKIGIVHQLGNHDAYNKDSLMDRVITKFANDLSPGIFLSFFSTGIMKFHIPFVVNFNHENKDAINSNDFIGLNYYTRQVEQFTFDSPTLANQYRDRSRNYTDMDWEIYPEGIYRMIKLIDHYNPNIPIIITENGIADAKDRFVKMFYERYLYAVSRAIKEGYNVKGFVAWSLLDNFEWSGGFEPRFGLYHVNYETQERTLKEGSKAFIQAISEWKATHLKA</sequence>
<protein>
    <submittedName>
        <fullName evidence="7">Beta-glucosidase</fullName>
    </submittedName>
</protein>
<dbReference type="InterPro" id="IPR018120">
    <property type="entry name" value="Glyco_hydro_1_AS"/>
</dbReference>
<evidence type="ECO:0000256" key="4">
    <source>
        <dbReference type="PROSITE-ProRule" id="PRU10055"/>
    </source>
</evidence>
<dbReference type="InterPro" id="IPR001360">
    <property type="entry name" value="Glyco_hydro_1"/>
</dbReference>